<accession>A0A6C0GGN5</accession>
<dbReference type="AlphaFoldDB" id="A0A6C0GGN5"/>
<reference evidence="1 2" key="1">
    <citation type="submission" date="2020-01" db="EMBL/GenBank/DDBJ databases">
        <authorList>
            <person name="Kim M.K."/>
        </authorList>
    </citation>
    <scope>NUCLEOTIDE SEQUENCE [LARGE SCALE GENOMIC DNA]</scope>
    <source>
        <strain evidence="1 2">172606-1</strain>
    </source>
</reference>
<proteinExistence type="predicted"/>
<dbReference type="Proteomes" id="UP000480178">
    <property type="component" value="Chromosome"/>
</dbReference>
<keyword evidence="2" id="KW-1185">Reference proteome</keyword>
<dbReference type="KEGG" id="rhoz:GXP67_11140"/>
<evidence type="ECO:0000313" key="2">
    <source>
        <dbReference type="Proteomes" id="UP000480178"/>
    </source>
</evidence>
<protein>
    <submittedName>
        <fullName evidence="1">Uncharacterized protein</fullName>
    </submittedName>
</protein>
<evidence type="ECO:0000313" key="1">
    <source>
        <dbReference type="EMBL" id="QHT67158.1"/>
    </source>
</evidence>
<sequence length="113" mass="12805">MKTRYIYELSVIPIGTLNTIRKKEPHFAYFSNLKKTIECLTSVLAMNGWPVAINYSSVYRSLQNRGKFTKDFEIGGNKVFKVLISAKELNPALTTLGIEEMPFTKVKGNNAKK</sequence>
<dbReference type="RefSeq" id="WP_162443201.1">
    <property type="nucleotide sequence ID" value="NZ_CP048222.1"/>
</dbReference>
<name>A0A6C0GGN5_9BACT</name>
<gene>
    <name evidence="1" type="ORF">GXP67_11140</name>
</gene>
<dbReference type="EMBL" id="CP048222">
    <property type="protein sequence ID" value="QHT67158.1"/>
    <property type="molecule type" value="Genomic_DNA"/>
</dbReference>
<organism evidence="1 2">
    <name type="scientific">Rhodocytophaga rosea</name>
    <dbReference type="NCBI Taxonomy" id="2704465"/>
    <lineage>
        <taxon>Bacteria</taxon>
        <taxon>Pseudomonadati</taxon>
        <taxon>Bacteroidota</taxon>
        <taxon>Cytophagia</taxon>
        <taxon>Cytophagales</taxon>
        <taxon>Rhodocytophagaceae</taxon>
        <taxon>Rhodocytophaga</taxon>
    </lineage>
</organism>